<organism evidence="1">
    <name type="scientific">Siphoviridae sp. ctJT77</name>
    <dbReference type="NCBI Taxonomy" id="2825432"/>
    <lineage>
        <taxon>Viruses</taxon>
        <taxon>Duplodnaviria</taxon>
        <taxon>Heunggongvirae</taxon>
        <taxon>Uroviricota</taxon>
        <taxon>Caudoviricetes</taxon>
    </lineage>
</organism>
<sequence>MKYRHVNSEMVYNLESRARISGRRGIVHRHSKIK</sequence>
<protein>
    <submittedName>
        <fullName evidence="1">Uncharacterized protein</fullName>
    </submittedName>
</protein>
<reference evidence="1" key="1">
    <citation type="journal article" date="2021" name="Proc. Natl. Acad. Sci. U.S.A.">
        <title>A Catalog of Tens of Thousands of Viruses from Human Metagenomes Reveals Hidden Associations with Chronic Diseases.</title>
        <authorList>
            <person name="Tisza M.J."/>
            <person name="Buck C.B."/>
        </authorList>
    </citation>
    <scope>NUCLEOTIDE SEQUENCE</scope>
    <source>
        <strain evidence="1">CtJT77</strain>
    </source>
</reference>
<proteinExistence type="predicted"/>
<name>A0A8S5UZM2_9CAUD</name>
<dbReference type="EMBL" id="BK016174">
    <property type="protein sequence ID" value="DAF99944.1"/>
    <property type="molecule type" value="Genomic_DNA"/>
</dbReference>
<evidence type="ECO:0000313" key="1">
    <source>
        <dbReference type="EMBL" id="DAF99944.1"/>
    </source>
</evidence>
<accession>A0A8S5UZM2</accession>